<keyword evidence="3" id="KW-1185">Reference proteome</keyword>
<proteinExistence type="predicted"/>
<sequence>MIGLLGTKAAVALHQGLGAFPGVDDWGREKCKAESEPSRSPGTHTRTVT</sequence>
<gene>
    <name evidence="2" type="ORF">RSPPHO_02154</name>
</gene>
<dbReference type="HOGENOM" id="CLU_3140098_0_0_5"/>
<dbReference type="KEGG" id="rpm:RSPPHO_02154"/>
<feature type="region of interest" description="Disordered" evidence="1">
    <location>
        <begin position="24"/>
        <end position="49"/>
    </location>
</feature>
<dbReference type="EMBL" id="HE663493">
    <property type="protein sequence ID" value="CCG08780.1"/>
    <property type="molecule type" value="Genomic_DNA"/>
</dbReference>
<feature type="compositionally biased region" description="Polar residues" evidence="1">
    <location>
        <begin position="38"/>
        <end position="49"/>
    </location>
</feature>
<evidence type="ECO:0000256" key="1">
    <source>
        <dbReference type="SAM" id="MobiDB-lite"/>
    </source>
</evidence>
<dbReference type="AlphaFoldDB" id="H6SLB5"/>
<name>H6SLB5_PARPM</name>
<organism evidence="2 3">
    <name type="scientific">Pararhodospirillum photometricum DSM 122</name>
    <dbReference type="NCBI Taxonomy" id="1150469"/>
    <lineage>
        <taxon>Bacteria</taxon>
        <taxon>Pseudomonadati</taxon>
        <taxon>Pseudomonadota</taxon>
        <taxon>Alphaproteobacteria</taxon>
        <taxon>Rhodospirillales</taxon>
        <taxon>Rhodospirillaceae</taxon>
        <taxon>Pararhodospirillum</taxon>
    </lineage>
</organism>
<feature type="compositionally biased region" description="Basic and acidic residues" evidence="1">
    <location>
        <begin position="25"/>
        <end position="37"/>
    </location>
</feature>
<evidence type="ECO:0000313" key="2">
    <source>
        <dbReference type="EMBL" id="CCG08780.1"/>
    </source>
</evidence>
<dbReference type="Proteomes" id="UP000033220">
    <property type="component" value="Chromosome DSM 122"/>
</dbReference>
<protein>
    <submittedName>
        <fullName evidence="2">Uncharacterized protein</fullName>
    </submittedName>
</protein>
<reference evidence="2 3" key="1">
    <citation type="submission" date="2012-02" db="EMBL/GenBank/DDBJ databases">
        <title>Shotgun genome sequence of Phaeospirillum photometricum DSM 122.</title>
        <authorList>
            <person name="Duquesne K."/>
            <person name="Sturgis J."/>
        </authorList>
    </citation>
    <scope>NUCLEOTIDE SEQUENCE [LARGE SCALE GENOMIC DNA]</scope>
    <source>
        <strain evidence="3">DSM122</strain>
    </source>
</reference>
<evidence type="ECO:0000313" key="3">
    <source>
        <dbReference type="Proteomes" id="UP000033220"/>
    </source>
</evidence>
<accession>H6SLB5</accession>